<dbReference type="PANTHER" id="PTHR47197:SF3">
    <property type="entry name" value="DIHYDRO-HEME D1 DEHYDROGENASE"/>
    <property type="match status" value="1"/>
</dbReference>
<dbReference type="OrthoDB" id="9773938at2"/>
<dbReference type="InterPro" id="IPR015943">
    <property type="entry name" value="WD40/YVTN_repeat-like_dom_sf"/>
</dbReference>
<name>A0A4U5TSS1_9FLAO</name>
<dbReference type="PANTHER" id="PTHR47197">
    <property type="entry name" value="PROTEIN NIRF"/>
    <property type="match status" value="1"/>
</dbReference>
<dbReference type="InterPro" id="IPR051200">
    <property type="entry name" value="Host-pathogen_enzymatic-act"/>
</dbReference>
<sequence length="343" mass="37388">MKTFFRIYLLFALLILTACSNDDDVNMPAPKGEFDSGTLVLNEGGIGSVTFISNDYSRVDQQIYNSVNSGEDLGQFVQSIFFDDNNRAYIISNGSNLITIVKRFTFEKVGEITANLDVPRYGTVVDGKAYVTNQASFTTNADDFVSVIDLDTLETETIIAFDVVVEHIISDGTKLYVQNSAFGFGSGISVIDPSTNTIEAELDTGEALQSISINANTLYALHATGIDAIDLVSQELITTKSLPSEISGAKNLRISNGVLYYTFANSVYQTPLSETVLSSDPFISYDSDSEFGTMYGFEVNESLIYLADATDFASNGFVEIYDLDGNLVFETDVGLGPNGFYFN</sequence>
<dbReference type="AlphaFoldDB" id="A0A4U5TSS1"/>
<feature type="signal peptide" evidence="1">
    <location>
        <begin position="1"/>
        <end position="20"/>
    </location>
</feature>
<dbReference type="Proteomes" id="UP000306552">
    <property type="component" value="Unassembled WGS sequence"/>
</dbReference>
<organism evidence="2 3">
    <name type="scientific">Mesohalobacter halotolerans</name>
    <dbReference type="NCBI Taxonomy" id="1883405"/>
    <lineage>
        <taxon>Bacteria</taxon>
        <taxon>Pseudomonadati</taxon>
        <taxon>Bacteroidota</taxon>
        <taxon>Flavobacteriia</taxon>
        <taxon>Flavobacteriales</taxon>
        <taxon>Flavobacteriaceae</taxon>
        <taxon>Mesohalobacter</taxon>
    </lineage>
</organism>
<dbReference type="EMBL" id="SWMU01000002">
    <property type="protein sequence ID" value="TKS56494.1"/>
    <property type="molecule type" value="Genomic_DNA"/>
</dbReference>
<keyword evidence="1" id="KW-0732">Signal</keyword>
<dbReference type="SUPFAM" id="SSF51004">
    <property type="entry name" value="C-terminal (heme d1) domain of cytochrome cd1-nitrite reductase"/>
    <property type="match status" value="1"/>
</dbReference>
<evidence type="ECO:0000313" key="2">
    <source>
        <dbReference type="EMBL" id="TKS56494.1"/>
    </source>
</evidence>
<accession>A0A4U5TSS1</accession>
<feature type="chain" id="PRO_5020238733" evidence="1">
    <location>
        <begin position="21"/>
        <end position="343"/>
    </location>
</feature>
<dbReference type="PROSITE" id="PS51257">
    <property type="entry name" value="PROKAR_LIPOPROTEIN"/>
    <property type="match status" value="1"/>
</dbReference>
<comment type="caution">
    <text evidence="2">The sequence shown here is derived from an EMBL/GenBank/DDBJ whole genome shotgun (WGS) entry which is preliminary data.</text>
</comment>
<dbReference type="RefSeq" id="WP_138931596.1">
    <property type="nucleotide sequence ID" value="NZ_SWMU01000002.1"/>
</dbReference>
<proteinExistence type="predicted"/>
<protein>
    <submittedName>
        <fullName evidence="2">Cell surface protein</fullName>
    </submittedName>
</protein>
<keyword evidence="3" id="KW-1185">Reference proteome</keyword>
<dbReference type="InterPro" id="IPR011048">
    <property type="entry name" value="Haem_d1_sf"/>
</dbReference>
<reference evidence="2 3" key="1">
    <citation type="submission" date="2019-04" db="EMBL/GenBank/DDBJ databases">
        <title>Psychroflexus halotolerans sp. nov., isolated from a marine solar saltern.</title>
        <authorList>
            <person name="Feng X."/>
        </authorList>
    </citation>
    <scope>NUCLEOTIDE SEQUENCE [LARGE SCALE GENOMIC DNA]</scope>
    <source>
        <strain evidence="2 3">WDS2C27</strain>
    </source>
</reference>
<evidence type="ECO:0000256" key="1">
    <source>
        <dbReference type="SAM" id="SignalP"/>
    </source>
</evidence>
<dbReference type="Gene3D" id="2.130.10.10">
    <property type="entry name" value="YVTN repeat-like/Quinoprotein amine dehydrogenase"/>
    <property type="match status" value="1"/>
</dbReference>
<evidence type="ECO:0000313" key="3">
    <source>
        <dbReference type="Proteomes" id="UP000306552"/>
    </source>
</evidence>
<gene>
    <name evidence="2" type="ORF">FCN74_05505</name>
</gene>